<feature type="transmembrane region" description="Helical" evidence="6">
    <location>
        <begin position="189"/>
        <end position="211"/>
    </location>
</feature>
<feature type="transmembrane region" description="Helical" evidence="6">
    <location>
        <begin position="256"/>
        <end position="276"/>
    </location>
</feature>
<keyword evidence="8" id="KW-1185">Reference proteome</keyword>
<evidence type="ECO:0000256" key="4">
    <source>
        <dbReference type="ARBA" id="ARBA00022989"/>
    </source>
</evidence>
<feature type="transmembrane region" description="Helical" evidence="6">
    <location>
        <begin position="470"/>
        <end position="488"/>
    </location>
</feature>
<comment type="subcellular location">
    <subcellularLocation>
        <location evidence="1">Cell membrane</location>
        <topology evidence="1">Multi-pass membrane protein</topology>
    </subcellularLocation>
</comment>
<dbReference type="GO" id="GO:0005886">
    <property type="term" value="C:plasma membrane"/>
    <property type="evidence" value="ECO:0007669"/>
    <property type="project" value="UniProtKB-SubCell"/>
</dbReference>
<dbReference type="AlphaFoldDB" id="A0A0M1N1C5"/>
<feature type="transmembrane region" description="Helical" evidence="6">
    <location>
        <begin position="51"/>
        <end position="73"/>
    </location>
</feature>
<feature type="transmembrane region" description="Helical" evidence="6">
    <location>
        <begin position="414"/>
        <end position="433"/>
    </location>
</feature>
<feature type="transmembrane region" description="Helical" evidence="6">
    <location>
        <begin position="384"/>
        <end position="402"/>
    </location>
</feature>
<dbReference type="InterPro" id="IPR050833">
    <property type="entry name" value="Poly_Biosynth_Transport"/>
</dbReference>
<proteinExistence type="predicted"/>
<evidence type="ECO:0000256" key="3">
    <source>
        <dbReference type="ARBA" id="ARBA00022692"/>
    </source>
</evidence>
<organism evidence="7 8">
    <name type="scientific">Paenibacillus solani</name>
    <dbReference type="NCBI Taxonomy" id="1705565"/>
    <lineage>
        <taxon>Bacteria</taxon>
        <taxon>Bacillati</taxon>
        <taxon>Bacillota</taxon>
        <taxon>Bacilli</taxon>
        <taxon>Bacillales</taxon>
        <taxon>Paenibacillaceae</taxon>
        <taxon>Paenibacillus</taxon>
    </lineage>
</organism>
<reference evidence="8" key="1">
    <citation type="submission" date="2015-08" db="EMBL/GenBank/DDBJ databases">
        <title>Genome sequencing project for genomic taxonomy and phylogenomics of Bacillus-like bacteria.</title>
        <authorList>
            <person name="Liu B."/>
            <person name="Wang J."/>
            <person name="Zhu Y."/>
            <person name="Liu G."/>
            <person name="Chen Q."/>
            <person name="Chen Z."/>
            <person name="Lan J."/>
            <person name="Che J."/>
            <person name="Ge C."/>
            <person name="Shi H."/>
            <person name="Pan Z."/>
            <person name="Liu X."/>
        </authorList>
    </citation>
    <scope>NUCLEOTIDE SEQUENCE [LARGE SCALE GENOMIC DNA]</scope>
    <source>
        <strain evidence="8">FJAT-22460</strain>
    </source>
</reference>
<feature type="transmembrane region" description="Helical" evidence="6">
    <location>
        <begin position="126"/>
        <end position="146"/>
    </location>
</feature>
<dbReference type="InterPro" id="IPR002797">
    <property type="entry name" value="Polysacc_synth"/>
</dbReference>
<dbReference type="RefSeq" id="WP_054405000.1">
    <property type="nucleotide sequence ID" value="NZ_LIUT01000008.1"/>
</dbReference>
<evidence type="ECO:0000256" key="5">
    <source>
        <dbReference type="ARBA" id="ARBA00023136"/>
    </source>
</evidence>
<evidence type="ECO:0000313" key="8">
    <source>
        <dbReference type="Proteomes" id="UP000036932"/>
    </source>
</evidence>
<feature type="transmembrane region" description="Helical" evidence="6">
    <location>
        <begin position="166"/>
        <end position="183"/>
    </location>
</feature>
<feature type="transmembrane region" description="Helical" evidence="6">
    <location>
        <begin position="12"/>
        <end position="31"/>
    </location>
</feature>
<comment type="caution">
    <text evidence="7">The sequence shown here is derived from an EMBL/GenBank/DDBJ whole genome shotgun (WGS) entry which is preliminary data.</text>
</comment>
<dbReference type="Pfam" id="PF01943">
    <property type="entry name" value="Polysacc_synt"/>
    <property type="match status" value="1"/>
</dbReference>
<feature type="transmembrane region" description="Helical" evidence="6">
    <location>
        <begin position="94"/>
        <end position="114"/>
    </location>
</feature>
<sequence length="559" mass="58745">MKPDQTGARMLQGAFILGAAAVLSKLIGTLQKIPLQNMGGDAVFGIYNTVYPFYMMIITVAAIGFPAAVSKYVAEYETEGRTEDAHRLLRLSSAVLALFGAILGILMYACAPWIGQWIGSSQVVPALRAGALALAFVPWMSVLRGYFQGLHEMMPTAMSQVTEQTVRVGVMIALLLYMVRSGADADMIAAGALFGSAAGGAAGLMVMMLYWRAHIRSYRGRAGRETQKGRTSSVIQGSGMQAGVDKERAGVLIRRLFAYGIPVCLSLLAVPLIGLVDTFTVPRLLASSGFGEDLAMAQFGIYNRGLPLVQLVTMLAASLSVLFIPALAEAKFRGELNRVAGQTRMALRWFWLIGMTASVGLAVLAEPINIMLYEDPAGTVTMRVIAFTAAGGTLSTITAALLQGMGIVRAPAFHLLAAAGLKLLLNLLMVPLLGITGAAIAGVAAHLAAAALNLSLLSRRAGARLDGGAMLARTLLVLAAVGLTAWGTSKALSGLLAVFGFAPERLAYTAMSLGGVAAGGLAFLIGAALTRLLTAEELAQLPKLGRPLSAFLRFMRVLR</sequence>
<name>A0A0M1N1C5_9BACL</name>
<protein>
    <submittedName>
        <fullName evidence="7">Uncharacterized protein</fullName>
    </submittedName>
</protein>
<dbReference type="PANTHER" id="PTHR30250">
    <property type="entry name" value="PST FAMILY PREDICTED COLANIC ACID TRANSPORTER"/>
    <property type="match status" value="1"/>
</dbReference>
<evidence type="ECO:0000256" key="1">
    <source>
        <dbReference type="ARBA" id="ARBA00004651"/>
    </source>
</evidence>
<gene>
    <name evidence="7" type="ORF">AM231_24515</name>
</gene>
<dbReference type="Proteomes" id="UP000036932">
    <property type="component" value="Unassembled WGS sequence"/>
</dbReference>
<keyword evidence="2" id="KW-1003">Cell membrane</keyword>
<keyword evidence="3 6" id="KW-0812">Transmembrane</keyword>
<evidence type="ECO:0000256" key="2">
    <source>
        <dbReference type="ARBA" id="ARBA00022475"/>
    </source>
</evidence>
<evidence type="ECO:0000313" key="7">
    <source>
        <dbReference type="EMBL" id="KOR75835.1"/>
    </source>
</evidence>
<keyword evidence="5 6" id="KW-0472">Membrane</keyword>
<feature type="transmembrane region" description="Helical" evidence="6">
    <location>
        <begin position="439"/>
        <end position="458"/>
    </location>
</feature>
<keyword evidence="4 6" id="KW-1133">Transmembrane helix</keyword>
<dbReference type="EMBL" id="LIUT01000008">
    <property type="protein sequence ID" value="KOR75835.1"/>
    <property type="molecule type" value="Genomic_DNA"/>
</dbReference>
<accession>A0A0M1N1C5</accession>
<dbReference type="PATRIC" id="fig|1705565.3.peg.1067"/>
<dbReference type="PIRSF" id="PIRSF038958">
    <property type="entry name" value="PG_synth_SpoVB"/>
    <property type="match status" value="1"/>
</dbReference>
<feature type="transmembrane region" description="Helical" evidence="6">
    <location>
        <begin position="308"/>
        <end position="328"/>
    </location>
</feature>
<evidence type="ECO:0000256" key="6">
    <source>
        <dbReference type="SAM" id="Phobius"/>
    </source>
</evidence>
<feature type="transmembrane region" description="Helical" evidence="6">
    <location>
        <begin position="349"/>
        <end position="372"/>
    </location>
</feature>
<dbReference type="InterPro" id="IPR024923">
    <property type="entry name" value="PG_synth_SpoVB"/>
</dbReference>
<dbReference type="PANTHER" id="PTHR30250:SF29">
    <property type="entry name" value="POLYSACCHARIDE BIOSYNTHESIS PROTEIN C-TERMINAL DOMAIN-CONTAINING PROTEIN"/>
    <property type="match status" value="1"/>
</dbReference>
<feature type="transmembrane region" description="Helical" evidence="6">
    <location>
        <begin position="508"/>
        <end position="533"/>
    </location>
</feature>
<dbReference type="CDD" id="cd13124">
    <property type="entry name" value="MATE_SpoVB_like"/>
    <property type="match status" value="1"/>
</dbReference>
<dbReference type="OrthoDB" id="9775950at2"/>